<proteinExistence type="predicted"/>
<keyword evidence="10" id="KW-0812">Transmembrane</keyword>
<dbReference type="Pfam" id="PF02518">
    <property type="entry name" value="HATPase_c"/>
    <property type="match status" value="1"/>
</dbReference>
<feature type="transmembrane region" description="Helical" evidence="10">
    <location>
        <begin position="39"/>
        <end position="59"/>
    </location>
</feature>
<dbReference type="InterPro" id="IPR050482">
    <property type="entry name" value="Sensor_HK_TwoCompSys"/>
</dbReference>
<dbReference type="PANTHER" id="PTHR24421:SF10">
    <property type="entry name" value="NITRATE_NITRITE SENSOR PROTEIN NARQ"/>
    <property type="match status" value="1"/>
</dbReference>
<dbReference type="SUPFAM" id="SSF55874">
    <property type="entry name" value="ATPase domain of HSP90 chaperone/DNA topoisomerase II/histidine kinase"/>
    <property type="match status" value="1"/>
</dbReference>
<keyword evidence="6" id="KW-0418">Kinase</keyword>
<organism evidence="13 14">
    <name type="scientific">Luteipulveratus mongoliensis</name>
    <dbReference type="NCBI Taxonomy" id="571913"/>
    <lineage>
        <taxon>Bacteria</taxon>
        <taxon>Bacillati</taxon>
        <taxon>Actinomycetota</taxon>
        <taxon>Actinomycetes</taxon>
        <taxon>Micrococcales</taxon>
        <taxon>Dermacoccaceae</taxon>
        <taxon>Luteipulveratus</taxon>
    </lineage>
</organism>
<evidence type="ECO:0000256" key="1">
    <source>
        <dbReference type="ARBA" id="ARBA00000085"/>
    </source>
</evidence>
<evidence type="ECO:0000256" key="5">
    <source>
        <dbReference type="ARBA" id="ARBA00022741"/>
    </source>
</evidence>
<evidence type="ECO:0000256" key="4">
    <source>
        <dbReference type="ARBA" id="ARBA00022679"/>
    </source>
</evidence>
<dbReference type="GO" id="GO:0000155">
    <property type="term" value="F:phosphorelay sensor kinase activity"/>
    <property type="evidence" value="ECO:0007669"/>
    <property type="project" value="InterPro"/>
</dbReference>
<feature type="domain" description="Histidine kinase/HSP90-like ATPase" evidence="11">
    <location>
        <begin position="291"/>
        <end position="380"/>
    </location>
</feature>
<dbReference type="Gene3D" id="3.30.565.10">
    <property type="entry name" value="Histidine kinase-like ATPase, C-terminal domain"/>
    <property type="match status" value="1"/>
</dbReference>
<evidence type="ECO:0000256" key="3">
    <source>
        <dbReference type="ARBA" id="ARBA00022553"/>
    </source>
</evidence>
<evidence type="ECO:0000256" key="2">
    <source>
        <dbReference type="ARBA" id="ARBA00012438"/>
    </source>
</evidence>
<keyword evidence="10" id="KW-1133">Transmembrane helix</keyword>
<dbReference type="GO" id="GO:0016020">
    <property type="term" value="C:membrane"/>
    <property type="evidence" value="ECO:0007669"/>
    <property type="project" value="InterPro"/>
</dbReference>
<evidence type="ECO:0000256" key="7">
    <source>
        <dbReference type="ARBA" id="ARBA00022840"/>
    </source>
</evidence>
<sequence>MTEQGRPSQQLTRMLRVVPLVVIGIVTSVSFTAEPSPTSSPAVLLVLLTFVLSGLGVVLRAPRRDPLEWGLVVAVIATAFVLMWLQPEGASVAGVFFGVSFLILLLRQRLVVSVVLIGVVAIAIAAGSWDGSLSAVLLTVLTIVSFFGVLVLAGQLTAANERTAQLIRELEDRRDDDVRAAELAERSRLAREMHDILAHSLSGLTLQLEGARLLAERQDTDPRIVAAVERAQTMARGGLEEARHAIGLLRDEVMPGPDELSTLATRFSDTHGISCAFTTTGEPRSLPPGARLAIYRVAQEALTNVAKHAAAERVDMTFTYAVAVVRLVVEDVSSRRPQRPDNTGGGYGLSGMRERAELIGGTLSAGTTAVGFRVALELPTTENV</sequence>
<keyword evidence="9" id="KW-0175">Coiled coil</keyword>
<dbReference type="InterPro" id="IPR011712">
    <property type="entry name" value="Sig_transdc_His_kin_sub3_dim/P"/>
</dbReference>
<keyword evidence="5" id="KW-0547">Nucleotide-binding</keyword>
<evidence type="ECO:0000256" key="8">
    <source>
        <dbReference type="ARBA" id="ARBA00023012"/>
    </source>
</evidence>
<evidence type="ECO:0000313" key="14">
    <source>
        <dbReference type="Proteomes" id="UP000066480"/>
    </source>
</evidence>
<dbReference type="KEGG" id="lmoi:VV02_08310"/>
<evidence type="ECO:0000256" key="6">
    <source>
        <dbReference type="ARBA" id="ARBA00022777"/>
    </source>
</evidence>
<dbReference type="InterPro" id="IPR036890">
    <property type="entry name" value="HATPase_C_sf"/>
</dbReference>
<dbReference type="Gene3D" id="1.20.5.1930">
    <property type="match status" value="1"/>
</dbReference>
<dbReference type="Pfam" id="PF07730">
    <property type="entry name" value="HisKA_3"/>
    <property type="match status" value="1"/>
</dbReference>
<dbReference type="CDD" id="cd16917">
    <property type="entry name" value="HATPase_UhpB-NarQ-NarX-like"/>
    <property type="match status" value="1"/>
</dbReference>
<dbReference type="GO" id="GO:0046983">
    <property type="term" value="F:protein dimerization activity"/>
    <property type="evidence" value="ECO:0007669"/>
    <property type="project" value="InterPro"/>
</dbReference>
<gene>
    <name evidence="13" type="ORF">VV02_08310</name>
</gene>
<comment type="catalytic activity">
    <reaction evidence="1">
        <text>ATP + protein L-histidine = ADP + protein N-phospho-L-histidine.</text>
        <dbReference type="EC" id="2.7.13.3"/>
    </reaction>
</comment>
<feature type="transmembrane region" description="Helical" evidence="10">
    <location>
        <begin position="135"/>
        <end position="158"/>
    </location>
</feature>
<feature type="coiled-coil region" evidence="9">
    <location>
        <begin position="153"/>
        <end position="187"/>
    </location>
</feature>
<evidence type="ECO:0000256" key="9">
    <source>
        <dbReference type="SAM" id="Coils"/>
    </source>
</evidence>
<dbReference type="InterPro" id="IPR003594">
    <property type="entry name" value="HATPase_dom"/>
</dbReference>
<dbReference type="EC" id="2.7.13.3" evidence="2"/>
<name>A0A0K1JQ91_9MICO</name>
<evidence type="ECO:0000259" key="12">
    <source>
        <dbReference type="Pfam" id="PF07730"/>
    </source>
</evidence>
<dbReference type="EMBL" id="CP011112">
    <property type="protein sequence ID" value="AKU18753.1"/>
    <property type="molecule type" value="Genomic_DNA"/>
</dbReference>
<keyword evidence="7" id="KW-0067">ATP-binding</keyword>
<accession>A0A0K1JQ91</accession>
<feature type="transmembrane region" description="Helical" evidence="10">
    <location>
        <begin position="111"/>
        <end position="129"/>
    </location>
</feature>
<evidence type="ECO:0000313" key="13">
    <source>
        <dbReference type="EMBL" id="AKU18753.1"/>
    </source>
</evidence>
<dbReference type="AlphaFoldDB" id="A0A0K1JQ91"/>
<dbReference type="Proteomes" id="UP000066480">
    <property type="component" value="Chromosome"/>
</dbReference>
<feature type="transmembrane region" description="Helical" evidence="10">
    <location>
        <begin position="66"/>
        <end position="84"/>
    </location>
</feature>
<keyword evidence="14" id="KW-1185">Reference proteome</keyword>
<feature type="transmembrane region" description="Helical" evidence="10">
    <location>
        <begin position="14"/>
        <end position="33"/>
    </location>
</feature>
<protein>
    <recommendedName>
        <fullName evidence="2">histidine kinase</fullName>
        <ecNumber evidence="2">2.7.13.3</ecNumber>
    </recommendedName>
</protein>
<feature type="transmembrane region" description="Helical" evidence="10">
    <location>
        <begin position="90"/>
        <end position="106"/>
    </location>
</feature>
<dbReference type="STRING" id="571913.VV02_08310"/>
<feature type="domain" description="Signal transduction histidine kinase subgroup 3 dimerisation and phosphoacceptor" evidence="12">
    <location>
        <begin position="185"/>
        <end position="252"/>
    </location>
</feature>
<evidence type="ECO:0000259" key="11">
    <source>
        <dbReference type="Pfam" id="PF02518"/>
    </source>
</evidence>
<dbReference type="PANTHER" id="PTHR24421">
    <property type="entry name" value="NITRATE/NITRITE SENSOR PROTEIN NARX-RELATED"/>
    <property type="match status" value="1"/>
</dbReference>
<keyword evidence="4" id="KW-0808">Transferase</keyword>
<evidence type="ECO:0000256" key="10">
    <source>
        <dbReference type="SAM" id="Phobius"/>
    </source>
</evidence>
<dbReference type="GO" id="GO:0005524">
    <property type="term" value="F:ATP binding"/>
    <property type="evidence" value="ECO:0007669"/>
    <property type="project" value="UniProtKB-KW"/>
</dbReference>
<keyword evidence="10" id="KW-0472">Membrane</keyword>
<keyword evidence="8" id="KW-0902">Two-component regulatory system</keyword>
<reference evidence="13 14" key="1">
    <citation type="submission" date="2015-03" db="EMBL/GenBank/DDBJ databases">
        <title>Luteipulveratus halotolerans sp. nov., a novel actinobacterium (Dermacoccaceae) from Sarawak, Malaysia.</title>
        <authorList>
            <person name="Juboi H."/>
            <person name="Basik A."/>
            <person name="Shamsul S.S."/>
            <person name="Arnold P."/>
            <person name="Schmitt E.K."/>
            <person name="Sanglier J.-J."/>
            <person name="Yeo T."/>
        </authorList>
    </citation>
    <scope>NUCLEOTIDE SEQUENCE [LARGE SCALE GENOMIC DNA]</scope>
    <source>
        <strain evidence="13 14">MN07-A0370</strain>
    </source>
</reference>
<keyword evidence="3" id="KW-0597">Phosphoprotein</keyword>